<dbReference type="AlphaFoldDB" id="A0A1G8PZ49"/>
<dbReference type="Proteomes" id="UP000199258">
    <property type="component" value="Unassembled WGS sequence"/>
</dbReference>
<dbReference type="RefSeq" id="WP_090588491.1">
    <property type="nucleotide sequence ID" value="NZ_FNDT01000039.1"/>
</dbReference>
<evidence type="ECO:0000313" key="2">
    <source>
        <dbReference type="Proteomes" id="UP000199258"/>
    </source>
</evidence>
<proteinExistence type="predicted"/>
<gene>
    <name evidence="1" type="ORF">SAMN04488693_1394</name>
</gene>
<protein>
    <submittedName>
        <fullName evidence="1">Uncharacterized protein</fullName>
    </submittedName>
</protein>
<dbReference type="STRING" id="335973.SAMN04488693_1394"/>
<sequence length="359" mass="39171">MEVFVDGNDMGRTRAQLSAVIEACESDIRNAVATFLLEPHSGNPLPSLSTTQGPEFMFRVARGRQKLFGGVGSSAVSGYLDIEACLDLVGENLGRFPTSLAGTLGLISPYVPVFLAIRYRTIHGRPLFARDADALLRPLQSSGLTSSWFPETKGALNLVNTFPDWRPHFTCKPVPLTGGTDNLPPANHHASVLAGRERDVLDLASTLQSNRYRISVLEDDVREVATSLALVVAYRLLDENSRFDAVLWVADKIPVKATTPGPLLKGAAFWHKGFERVARVIEEGFDAPSAHNLSEMLARIGSGECLVIVEGLKHDEASGMEQIYEMLPSTVTYLTLTSDSADLKGNFPRLALHRMGRNQ</sequence>
<keyword evidence="2" id="KW-1185">Reference proteome</keyword>
<dbReference type="OrthoDB" id="9811542at2"/>
<name>A0A1G8PZ49_9MICC</name>
<dbReference type="EMBL" id="FNDT01000039">
    <property type="protein sequence ID" value="SDI97120.1"/>
    <property type="molecule type" value="Genomic_DNA"/>
</dbReference>
<accession>A0A1G8PZ49</accession>
<reference evidence="1 2" key="1">
    <citation type="submission" date="2016-10" db="EMBL/GenBank/DDBJ databases">
        <authorList>
            <person name="de Groot N.N."/>
        </authorList>
    </citation>
    <scope>NUCLEOTIDE SEQUENCE [LARGE SCALE GENOMIC DNA]</scope>
    <source>
        <strain evidence="1 2">NP_1H</strain>
    </source>
</reference>
<organism evidence="1 2">
    <name type="scientific">Arthrobacter subterraneus</name>
    <dbReference type="NCBI Taxonomy" id="335973"/>
    <lineage>
        <taxon>Bacteria</taxon>
        <taxon>Bacillati</taxon>
        <taxon>Actinomycetota</taxon>
        <taxon>Actinomycetes</taxon>
        <taxon>Micrococcales</taxon>
        <taxon>Micrococcaceae</taxon>
        <taxon>Arthrobacter</taxon>
    </lineage>
</organism>
<evidence type="ECO:0000313" key="1">
    <source>
        <dbReference type="EMBL" id="SDI97120.1"/>
    </source>
</evidence>